<evidence type="ECO:0000256" key="1">
    <source>
        <dbReference type="SAM" id="MobiDB-lite"/>
    </source>
</evidence>
<protein>
    <submittedName>
        <fullName evidence="2">Uncharacterized protein</fullName>
    </submittedName>
</protein>
<dbReference type="InParanoid" id="W4KKE0"/>
<organism evidence="2 3">
    <name type="scientific">Heterobasidion irregulare (strain TC 32-1)</name>
    <dbReference type="NCBI Taxonomy" id="747525"/>
    <lineage>
        <taxon>Eukaryota</taxon>
        <taxon>Fungi</taxon>
        <taxon>Dikarya</taxon>
        <taxon>Basidiomycota</taxon>
        <taxon>Agaricomycotina</taxon>
        <taxon>Agaricomycetes</taxon>
        <taxon>Russulales</taxon>
        <taxon>Bondarzewiaceae</taxon>
        <taxon>Heterobasidion</taxon>
        <taxon>Heterobasidion annosum species complex</taxon>
    </lineage>
</organism>
<sequence length="83" mass="9022">MEEDQNEHINNYYLERNAIIGDSYGAVGPSGSTPTSTPLRLPTQGACLRVCSCQPPARVASRSRPPSERNNKKSNPICHGVLL</sequence>
<dbReference type="AlphaFoldDB" id="W4KKE0"/>
<proteinExistence type="predicted"/>
<dbReference type="GeneID" id="20677409"/>
<reference evidence="2 3" key="1">
    <citation type="journal article" date="2012" name="New Phytol.">
        <title>Insight into trade-off between wood decay and parasitism from the genome of a fungal forest pathogen.</title>
        <authorList>
            <person name="Olson A."/>
            <person name="Aerts A."/>
            <person name="Asiegbu F."/>
            <person name="Belbahri L."/>
            <person name="Bouzid O."/>
            <person name="Broberg A."/>
            <person name="Canback B."/>
            <person name="Coutinho P.M."/>
            <person name="Cullen D."/>
            <person name="Dalman K."/>
            <person name="Deflorio G."/>
            <person name="van Diepen L.T."/>
            <person name="Dunand C."/>
            <person name="Duplessis S."/>
            <person name="Durling M."/>
            <person name="Gonthier P."/>
            <person name="Grimwood J."/>
            <person name="Fossdal C.G."/>
            <person name="Hansson D."/>
            <person name="Henrissat B."/>
            <person name="Hietala A."/>
            <person name="Himmelstrand K."/>
            <person name="Hoffmeister D."/>
            <person name="Hogberg N."/>
            <person name="James T.Y."/>
            <person name="Karlsson M."/>
            <person name="Kohler A."/>
            <person name="Kues U."/>
            <person name="Lee Y.H."/>
            <person name="Lin Y.C."/>
            <person name="Lind M."/>
            <person name="Lindquist E."/>
            <person name="Lombard V."/>
            <person name="Lucas S."/>
            <person name="Lunden K."/>
            <person name="Morin E."/>
            <person name="Murat C."/>
            <person name="Park J."/>
            <person name="Raffaello T."/>
            <person name="Rouze P."/>
            <person name="Salamov A."/>
            <person name="Schmutz J."/>
            <person name="Solheim H."/>
            <person name="Stahlberg J."/>
            <person name="Velez H."/>
            <person name="de Vries R.P."/>
            <person name="Wiebenga A."/>
            <person name="Woodward S."/>
            <person name="Yakovlev I."/>
            <person name="Garbelotto M."/>
            <person name="Martin F."/>
            <person name="Grigoriev I.V."/>
            <person name="Stenlid J."/>
        </authorList>
    </citation>
    <scope>NUCLEOTIDE SEQUENCE [LARGE SCALE GENOMIC DNA]</scope>
    <source>
        <strain evidence="2 3">TC 32-1</strain>
    </source>
</reference>
<evidence type="ECO:0000313" key="2">
    <source>
        <dbReference type="EMBL" id="ETW86303.1"/>
    </source>
</evidence>
<dbReference type="KEGG" id="hir:HETIRDRAFT_471689"/>
<name>W4KKE0_HETIT</name>
<keyword evidence="3" id="KW-1185">Reference proteome</keyword>
<evidence type="ECO:0000313" key="3">
    <source>
        <dbReference type="Proteomes" id="UP000030671"/>
    </source>
</evidence>
<dbReference type="RefSeq" id="XP_009543057.1">
    <property type="nucleotide sequence ID" value="XM_009544762.1"/>
</dbReference>
<dbReference type="EMBL" id="KI925455">
    <property type="protein sequence ID" value="ETW86303.1"/>
    <property type="molecule type" value="Genomic_DNA"/>
</dbReference>
<dbReference type="Proteomes" id="UP000030671">
    <property type="component" value="Unassembled WGS sequence"/>
</dbReference>
<accession>W4KKE0</accession>
<gene>
    <name evidence="2" type="ORF">HETIRDRAFT_471689</name>
</gene>
<dbReference type="HOGENOM" id="CLU_2542831_0_0_1"/>
<feature type="region of interest" description="Disordered" evidence="1">
    <location>
        <begin position="57"/>
        <end position="83"/>
    </location>
</feature>